<name>A0A3E2V227_9FIRM</name>
<protein>
    <submittedName>
        <fullName evidence="3">Replication initiator protein A</fullName>
    </submittedName>
</protein>
<dbReference type="InterPro" id="IPR010724">
    <property type="entry name" value="RepA_N"/>
</dbReference>
<feature type="region of interest" description="Disordered" evidence="1">
    <location>
        <begin position="238"/>
        <end position="258"/>
    </location>
</feature>
<dbReference type="RefSeq" id="WP_117477115.1">
    <property type="nucleotide sequence ID" value="NZ_QVEZ01000008.1"/>
</dbReference>
<feature type="domain" description="Replication initiator A N-terminal" evidence="2">
    <location>
        <begin position="47"/>
        <end position="100"/>
    </location>
</feature>
<dbReference type="AlphaFoldDB" id="A0A3E2V227"/>
<dbReference type="Proteomes" id="UP000261079">
    <property type="component" value="Unassembled WGS sequence"/>
</dbReference>
<dbReference type="Pfam" id="PF06970">
    <property type="entry name" value="RepA_N"/>
    <property type="match status" value="1"/>
</dbReference>
<dbReference type="SUPFAM" id="SSF46785">
    <property type="entry name" value="Winged helix' DNA-binding domain"/>
    <property type="match status" value="1"/>
</dbReference>
<evidence type="ECO:0000313" key="4">
    <source>
        <dbReference type="Proteomes" id="UP000261079"/>
    </source>
</evidence>
<evidence type="ECO:0000313" key="3">
    <source>
        <dbReference type="EMBL" id="RGC04510.1"/>
    </source>
</evidence>
<dbReference type="EMBL" id="QVEZ01000008">
    <property type="protein sequence ID" value="RGC04510.1"/>
    <property type="molecule type" value="Genomic_DNA"/>
</dbReference>
<gene>
    <name evidence="3" type="ORF">DW905_10885</name>
</gene>
<reference evidence="3 4" key="1">
    <citation type="submission" date="2018-08" db="EMBL/GenBank/DDBJ databases">
        <title>A genome reference for cultivated species of the human gut microbiota.</title>
        <authorList>
            <person name="Zou Y."/>
            <person name="Xue W."/>
            <person name="Luo G."/>
        </authorList>
    </citation>
    <scope>NUCLEOTIDE SEQUENCE [LARGE SCALE GENOMIC DNA]</scope>
    <source>
        <strain evidence="3 4">AM42-11AC</strain>
    </source>
</reference>
<evidence type="ECO:0000259" key="2">
    <source>
        <dbReference type="Pfam" id="PF06970"/>
    </source>
</evidence>
<organism evidence="3 4">
    <name type="scientific">Faecalibacterium prausnitzii</name>
    <dbReference type="NCBI Taxonomy" id="853"/>
    <lineage>
        <taxon>Bacteria</taxon>
        <taxon>Bacillati</taxon>
        <taxon>Bacillota</taxon>
        <taxon>Clostridia</taxon>
        <taxon>Eubacteriales</taxon>
        <taxon>Oscillospiraceae</taxon>
        <taxon>Faecalibacterium</taxon>
    </lineage>
</organism>
<evidence type="ECO:0000256" key="1">
    <source>
        <dbReference type="SAM" id="MobiDB-lite"/>
    </source>
</evidence>
<accession>A0A3E2V227</accession>
<sequence>MMAKNNTPNPTDGRMKDKEVNAISDYLKPNMPLPQYLPYARFLLDTDLSHTAKLLYTLLLDRATLSQKNNWVDERGFVYVIFPISSLSEALRCSTMSIKRALRSLEDADLIERRRSRIAVPNSLFVKVPTAQKRSSAWNDFVLSDGTEMMPSMEQKCSTNQRNKNDLNGNHLVRTNGTHLMFGEYRNVFLTEKEYKRLKADFSGLDSLIEQLSAYIQSTGRKYADHAATLRIWAKRQKSEQKQAPGIPDYTFKEGKSL</sequence>
<proteinExistence type="predicted"/>
<dbReference type="InterPro" id="IPR036390">
    <property type="entry name" value="WH_DNA-bd_sf"/>
</dbReference>
<comment type="caution">
    <text evidence="3">The sequence shown here is derived from an EMBL/GenBank/DDBJ whole genome shotgun (WGS) entry which is preliminary data.</text>
</comment>